<keyword evidence="3" id="KW-1185">Reference proteome</keyword>
<accession>A0ABS9GXE1</accession>
<evidence type="ECO:0000313" key="2">
    <source>
        <dbReference type="EMBL" id="MCF6137442.1"/>
    </source>
</evidence>
<dbReference type="InterPro" id="IPR032466">
    <property type="entry name" value="Metal_Hydrolase"/>
</dbReference>
<dbReference type="InterPro" id="IPR006680">
    <property type="entry name" value="Amidohydro-rel"/>
</dbReference>
<organism evidence="2 3">
    <name type="scientific">Pseudalkalibacillus berkeleyi</name>
    <dbReference type="NCBI Taxonomy" id="1069813"/>
    <lineage>
        <taxon>Bacteria</taxon>
        <taxon>Bacillati</taxon>
        <taxon>Bacillota</taxon>
        <taxon>Bacilli</taxon>
        <taxon>Bacillales</taxon>
        <taxon>Fictibacillaceae</taxon>
        <taxon>Pseudalkalibacillus</taxon>
    </lineage>
</organism>
<comment type="caution">
    <text evidence="2">The sequence shown here is derived from an EMBL/GenBank/DDBJ whole genome shotgun (WGS) entry which is preliminary data.</text>
</comment>
<feature type="domain" description="Amidohydrolase-related" evidence="1">
    <location>
        <begin position="176"/>
        <end position="267"/>
    </location>
</feature>
<reference evidence="2 3" key="1">
    <citation type="submission" date="2022-01" db="EMBL/GenBank/DDBJ databases">
        <title>Alkalihalobacillus sp. EGI L200015, a novel bacterium isolated from a salt lake sediment.</title>
        <authorList>
            <person name="Gao L."/>
            <person name="Fang B.-Z."/>
            <person name="Li W.-J."/>
        </authorList>
    </citation>
    <scope>NUCLEOTIDE SEQUENCE [LARGE SCALE GENOMIC DNA]</scope>
    <source>
        <strain evidence="2 3">KCTC 12718</strain>
    </source>
</reference>
<evidence type="ECO:0000313" key="3">
    <source>
        <dbReference type="Proteomes" id="UP001649381"/>
    </source>
</evidence>
<dbReference type="RefSeq" id="WP_236333038.1">
    <property type="nucleotide sequence ID" value="NZ_JAKIJS010000001.1"/>
</dbReference>
<gene>
    <name evidence="2" type="ORF">L2716_06845</name>
</gene>
<proteinExistence type="predicted"/>
<protein>
    <submittedName>
        <fullName evidence="2">Amidohydrolase</fullName>
    </submittedName>
</protein>
<dbReference type="Gene3D" id="3.20.20.140">
    <property type="entry name" value="Metal-dependent hydrolases"/>
    <property type="match status" value="1"/>
</dbReference>
<name>A0ABS9GXE1_9BACL</name>
<dbReference type="Pfam" id="PF04909">
    <property type="entry name" value="Amidohydro_2"/>
    <property type="match status" value="1"/>
</dbReference>
<dbReference type="Proteomes" id="UP001649381">
    <property type="component" value="Unassembled WGS sequence"/>
</dbReference>
<dbReference type="SUPFAM" id="SSF51556">
    <property type="entry name" value="Metallo-dependent hydrolases"/>
    <property type="match status" value="1"/>
</dbReference>
<sequence>MKRFLFFIFIGFAVLIYIVTIKGSHIQIQSDLQYNPDSEMINKVNAMRESNDGNDPLYVIYNELPVIDIHNHDASLLDTTEKRTNEHARSLIEIWEKFGIDRTVLFGNVSEPSAVQTDKLSWKYYEEYPNLIYPSFAGIPLDEKQNGAKIVKEKLERGYMNMGEIYVASTFSNNTNLSWKGEHPYWGELPEIYEVTAEYKVPILLHIDPPRGKNITYLKKALMNHPDTIFIFAHGNVYNTPSNMKALLKQHDNVYFDFFPGFTAYHPKSKHSLLDFVPLIEAYPDRFFVGSDSGYEIGLEKSYLAIYELIDLLTPETAVKVAYQNYERFIEQQPPTSYQKMKIKELTTQLKLKTKSYRLNKRRANELIFKLTKEVGH</sequence>
<dbReference type="EMBL" id="JAKIJS010000001">
    <property type="protein sequence ID" value="MCF6137442.1"/>
    <property type="molecule type" value="Genomic_DNA"/>
</dbReference>
<evidence type="ECO:0000259" key="1">
    <source>
        <dbReference type="Pfam" id="PF04909"/>
    </source>
</evidence>